<dbReference type="PANTHER" id="PTHR35392:SF3">
    <property type="entry name" value="ZN(2)-C6 FUNGAL-TYPE DOMAIN-CONTAINING PROTEIN"/>
    <property type="match status" value="1"/>
</dbReference>
<comment type="caution">
    <text evidence="2">The sequence shown here is derived from an EMBL/GenBank/DDBJ whole genome shotgun (WGS) entry which is preliminary data.</text>
</comment>
<gene>
    <name evidence="2" type="ORF">QQS21_004842</name>
</gene>
<keyword evidence="1" id="KW-0812">Transmembrane</keyword>
<dbReference type="EMBL" id="JASWJB010000074">
    <property type="protein sequence ID" value="KAK2601607.1"/>
    <property type="molecule type" value="Genomic_DNA"/>
</dbReference>
<protein>
    <submittedName>
        <fullName evidence="2">Uncharacterized protein</fullName>
    </submittedName>
</protein>
<dbReference type="AlphaFoldDB" id="A0AAJ0G1B7"/>
<dbReference type="InterPro" id="IPR052973">
    <property type="entry name" value="Fungal_sec-metab_reg_TF"/>
</dbReference>
<accession>A0AAJ0G1B7</accession>
<keyword evidence="1" id="KW-1133">Transmembrane helix</keyword>
<organism evidence="2 3">
    <name type="scientific">Conoideocrella luteorostrata</name>
    <dbReference type="NCBI Taxonomy" id="1105319"/>
    <lineage>
        <taxon>Eukaryota</taxon>
        <taxon>Fungi</taxon>
        <taxon>Dikarya</taxon>
        <taxon>Ascomycota</taxon>
        <taxon>Pezizomycotina</taxon>
        <taxon>Sordariomycetes</taxon>
        <taxon>Hypocreomycetidae</taxon>
        <taxon>Hypocreales</taxon>
        <taxon>Clavicipitaceae</taxon>
        <taxon>Conoideocrella</taxon>
    </lineage>
</organism>
<sequence length="180" mass="21771">MKPESKDPSYPLYGRVSIPRMIIAQFDSINHTKLLTKYGQAVLRGLETLIFRNQSTFFWTIYLCVFMLLHEASILSQDRYRHARNHYGRKYRYSIPAFVEELQDGCNNILVHWHYYNCHPWPDPQSPWERHKHFMGELSSEQYDLVMETLMDIRVRRHLFFWRKYKDNNGVGKGHREHHV</sequence>
<dbReference type="PANTHER" id="PTHR35392">
    <property type="entry name" value="ZN(II)2CYS6 TRANSCRIPTION FACTOR (EUROFUNG)-RELATED-RELATED"/>
    <property type="match status" value="1"/>
</dbReference>
<name>A0AAJ0G1B7_9HYPO</name>
<keyword evidence="1" id="KW-0472">Membrane</keyword>
<dbReference type="Proteomes" id="UP001251528">
    <property type="component" value="Unassembled WGS sequence"/>
</dbReference>
<evidence type="ECO:0000313" key="3">
    <source>
        <dbReference type="Proteomes" id="UP001251528"/>
    </source>
</evidence>
<evidence type="ECO:0000313" key="2">
    <source>
        <dbReference type="EMBL" id="KAK2601607.1"/>
    </source>
</evidence>
<evidence type="ECO:0000256" key="1">
    <source>
        <dbReference type="SAM" id="Phobius"/>
    </source>
</evidence>
<keyword evidence="3" id="KW-1185">Reference proteome</keyword>
<proteinExistence type="predicted"/>
<reference evidence="2" key="1">
    <citation type="submission" date="2023-06" db="EMBL/GenBank/DDBJ databases">
        <title>Conoideocrella luteorostrata (Hypocreales: Clavicipitaceae), a potential biocontrol fungus for elongate hemlock scale in United States Christmas tree production areas.</title>
        <authorList>
            <person name="Barrett H."/>
            <person name="Lovett B."/>
            <person name="Macias A.M."/>
            <person name="Stajich J.E."/>
            <person name="Kasson M.T."/>
        </authorList>
    </citation>
    <scope>NUCLEOTIDE SEQUENCE</scope>
    <source>
        <strain evidence="2">ARSEF 14590</strain>
    </source>
</reference>
<feature type="transmembrane region" description="Helical" evidence="1">
    <location>
        <begin position="56"/>
        <end position="75"/>
    </location>
</feature>